<dbReference type="InterPro" id="IPR012341">
    <property type="entry name" value="6hp_glycosidase-like_sf"/>
</dbReference>
<dbReference type="PANTHER" id="PTHR12736:SF7">
    <property type="entry name" value="LANC-LIKE PROTEIN 3"/>
    <property type="match status" value="1"/>
</dbReference>
<dbReference type="Proteomes" id="UP001498398">
    <property type="component" value="Unassembled WGS sequence"/>
</dbReference>
<organism evidence="2 3">
    <name type="scientific">Marasmiellus scandens</name>
    <dbReference type="NCBI Taxonomy" id="2682957"/>
    <lineage>
        <taxon>Eukaryota</taxon>
        <taxon>Fungi</taxon>
        <taxon>Dikarya</taxon>
        <taxon>Basidiomycota</taxon>
        <taxon>Agaricomycotina</taxon>
        <taxon>Agaricomycetes</taxon>
        <taxon>Agaricomycetidae</taxon>
        <taxon>Agaricales</taxon>
        <taxon>Marasmiineae</taxon>
        <taxon>Omphalotaceae</taxon>
        <taxon>Marasmiellus</taxon>
    </lineage>
</organism>
<dbReference type="PRINTS" id="PR01950">
    <property type="entry name" value="LANCSUPER"/>
</dbReference>
<dbReference type="Gene3D" id="1.50.10.10">
    <property type="match status" value="1"/>
</dbReference>
<accession>A0ABR1JBD7</accession>
<evidence type="ECO:0000313" key="2">
    <source>
        <dbReference type="EMBL" id="KAK7457049.1"/>
    </source>
</evidence>
<keyword evidence="3" id="KW-1185">Reference proteome</keyword>
<gene>
    <name evidence="2" type="ORF">VKT23_010352</name>
</gene>
<dbReference type="PANTHER" id="PTHR12736">
    <property type="entry name" value="LANC-LIKE PROTEIN"/>
    <property type="match status" value="1"/>
</dbReference>
<dbReference type="InterPro" id="IPR007822">
    <property type="entry name" value="LANC-like"/>
</dbReference>
<reference evidence="2 3" key="1">
    <citation type="submission" date="2024-01" db="EMBL/GenBank/DDBJ databases">
        <title>A draft genome for the cacao thread blight pathogen Marasmiellus scandens.</title>
        <authorList>
            <person name="Baruah I.K."/>
            <person name="Leung J."/>
            <person name="Bukari Y."/>
            <person name="Amoako-Attah I."/>
            <person name="Meinhardt L.W."/>
            <person name="Bailey B.A."/>
            <person name="Cohen S.P."/>
        </authorList>
    </citation>
    <scope>NUCLEOTIDE SEQUENCE [LARGE SCALE GENOMIC DNA]</scope>
    <source>
        <strain evidence="2 3">GH-19</strain>
    </source>
</reference>
<comment type="caution">
    <text evidence="2">The sequence shown here is derived from an EMBL/GenBank/DDBJ whole genome shotgun (WGS) entry which is preliminary data.</text>
</comment>
<evidence type="ECO:0008006" key="4">
    <source>
        <dbReference type="Google" id="ProtNLM"/>
    </source>
</evidence>
<dbReference type="SMART" id="SM01260">
    <property type="entry name" value="LANC_like"/>
    <property type="match status" value="1"/>
</dbReference>
<sequence>MKTTSSRFISHPDGPSNTLNVDEVWITLVREIERVQRETVQKPDPKTLLSTYVGLGGTLMMSRLVTSFSELGPPHDTIGRSNLSYAMSVTNIEQMVRILYRALQASDWYPQTGSKVSFLETPIGISTVILLYLIESGNGMKLDARTIEGRKLEGWEVCAEILHSGVEVVARESRETPDVDDGCEILYGRAGLLYALLRLRASVYRCVPRPREDDKDGRSKKLWHLISDDILGIVINSIIERGRLGARFLAEDVAGGNSGNPSPLMWSWHQKRYIGAAHGTAGILHILLMCPTQLVSPYVSEILGTIEWLIRQQDQDGNWPSSLKPKDHEGSENDLVQWCHGAPGMLFLYSTLIRRCHTHPTIFRLTPNLASSLIASLHNAEVLVYNRGFLRKGVGLCHGVSGSVYALLAASDAIALLRPNSNQHQQLQIDRYDEFSRAYFLHAVHLAHLATSYRELESQREMKTPDRPWSLYEGSAGMCCAWAEVYDRLSTTGRNLSSSGDEPEGTRLHWARSRSGMPGFDDMIID</sequence>
<feature type="region of interest" description="Disordered" evidence="1">
    <location>
        <begin position="493"/>
        <end position="514"/>
    </location>
</feature>
<protein>
    <recommendedName>
        <fullName evidence="4">Lanthionine synthetase C family protein</fullName>
    </recommendedName>
</protein>
<dbReference type="Pfam" id="PF05147">
    <property type="entry name" value="LANC_like"/>
    <property type="match status" value="1"/>
</dbReference>
<dbReference type="EMBL" id="JBANRG010000020">
    <property type="protein sequence ID" value="KAK7457049.1"/>
    <property type="molecule type" value="Genomic_DNA"/>
</dbReference>
<proteinExistence type="predicted"/>
<evidence type="ECO:0000313" key="3">
    <source>
        <dbReference type="Proteomes" id="UP001498398"/>
    </source>
</evidence>
<dbReference type="SUPFAM" id="SSF158745">
    <property type="entry name" value="LanC-like"/>
    <property type="match status" value="1"/>
</dbReference>
<dbReference type="CDD" id="cd04794">
    <property type="entry name" value="euk_LANCL"/>
    <property type="match status" value="1"/>
</dbReference>
<name>A0ABR1JBD7_9AGAR</name>
<evidence type="ECO:0000256" key="1">
    <source>
        <dbReference type="SAM" id="MobiDB-lite"/>
    </source>
</evidence>